<reference evidence="2 3" key="1">
    <citation type="journal article" date="2021" name="Nat. Commun.">
        <title>Genetic determinants of endophytism in the Arabidopsis root mycobiome.</title>
        <authorList>
            <person name="Mesny F."/>
            <person name="Miyauchi S."/>
            <person name="Thiergart T."/>
            <person name="Pickel B."/>
            <person name="Atanasova L."/>
            <person name="Karlsson M."/>
            <person name="Huettel B."/>
            <person name="Barry K.W."/>
            <person name="Haridas S."/>
            <person name="Chen C."/>
            <person name="Bauer D."/>
            <person name="Andreopoulos W."/>
            <person name="Pangilinan J."/>
            <person name="LaButti K."/>
            <person name="Riley R."/>
            <person name="Lipzen A."/>
            <person name="Clum A."/>
            <person name="Drula E."/>
            <person name="Henrissat B."/>
            <person name="Kohler A."/>
            <person name="Grigoriev I.V."/>
            <person name="Martin F.M."/>
            <person name="Hacquard S."/>
        </authorList>
    </citation>
    <scope>NUCLEOTIDE SEQUENCE [LARGE SCALE GENOMIC DNA]</scope>
    <source>
        <strain evidence="2 3">MPI-SDFR-AT-0080</strain>
    </source>
</reference>
<keyword evidence="3" id="KW-1185">Reference proteome</keyword>
<dbReference type="Proteomes" id="UP000774617">
    <property type="component" value="Unassembled WGS sequence"/>
</dbReference>
<sequence>MGDEERDNVDLDAVAKFLNGLIDRERAQQHKPSIDHAEPCGVQKNSNNEDNKAHNDASEDIDESWHGMETQMSMFLHNMDNYIQSTTEDSSMHNHTWMDPRSEQNEATNYHNEKIGTVPQSEPAMLESLGYSFWPEVPSQAPDVKIQAEAAAPAARLDALFCKLREKLNGLQEIEKSLEEYCAEMSSRHRDLAEQLTKLHAVVSDNAEQMQNWVTKSYHEYVRQEKIKDN</sequence>
<name>A0ABQ8FRG9_9PEZI</name>
<evidence type="ECO:0000313" key="2">
    <source>
        <dbReference type="EMBL" id="KAH7016632.1"/>
    </source>
</evidence>
<evidence type="ECO:0000313" key="3">
    <source>
        <dbReference type="Proteomes" id="UP000774617"/>
    </source>
</evidence>
<comment type="caution">
    <text evidence="2">The sequence shown here is derived from an EMBL/GenBank/DDBJ whole genome shotgun (WGS) entry which is preliminary data.</text>
</comment>
<feature type="region of interest" description="Disordered" evidence="1">
    <location>
        <begin position="24"/>
        <end position="61"/>
    </location>
</feature>
<dbReference type="EMBL" id="JAGTJR010000074">
    <property type="protein sequence ID" value="KAH7016632.1"/>
    <property type="molecule type" value="Genomic_DNA"/>
</dbReference>
<protein>
    <submittedName>
        <fullName evidence="2">Uncharacterized protein</fullName>
    </submittedName>
</protein>
<feature type="compositionally biased region" description="Basic and acidic residues" evidence="1">
    <location>
        <begin position="47"/>
        <end position="57"/>
    </location>
</feature>
<evidence type="ECO:0000256" key="1">
    <source>
        <dbReference type="SAM" id="MobiDB-lite"/>
    </source>
</evidence>
<feature type="compositionally biased region" description="Basic and acidic residues" evidence="1">
    <location>
        <begin position="24"/>
        <end position="38"/>
    </location>
</feature>
<gene>
    <name evidence="2" type="ORF">B0J12DRAFT_746819</name>
</gene>
<proteinExistence type="predicted"/>
<organism evidence="2 3">
    <name type="scientific">Macrophomina phaseolina</name>
    <dbReference type="NCBI Taxonomy" id="35725"/>
    <lineage>
        <taxon>Eukaryota</taxon>
        <taxon>Fungi</taxon>
        <taxon>Dikarya</taxon>
        <taxon>Ascomycota</taxon>
        <taxon>Pezizomycotina</taxon>
        <taxon>Dothideomycetes</taxon>
        <taxon>Dothideomycetes incertae sedis</taxon>
        <taxon>Botryosphaeriales</taxon>
        <taxon>Botryosphaeriaceae</taxon>
        <taxon>Macrophomina</taxon>
    </lineage>
</organism>
<accession>A0ABQ8FRG9</accession>